<sequence length="314" mass="35477">MESEATINFKGLAEAAKICKYFLTTDKNLEIHLNSDEFRPNEKAKGKVTFRTDEAVKPNEIRVEVKGLAETAFYVTNAITTKNTTADRTHYHFTETYLNYQKILYEPLKESDQLDPGNHEYPFEFTIPEDAPPSMDEGQGKVRYFIKASVETPWTIKSEAKAEFIVLPYLNLNAYSKLDEPRTSKIEKSRLLSSNHITATVSIPKTGYAPGEVIPVKLEILNQTSLEVTAIEAGILQTYNFVGYDDGTTSGYRKTIISTKKHNFDTVPVKVEKNKMTVLSISLPVPELLPTLEDCANITLEYDVIVRFLISEIM</sequence>
<accession>A0AC34GT54</accession>
<dbReference type="WBParaSite" id="ES5_v2.g7864.t1">
    <property type="protein sequence ID" value="ES5_v2.g7864.t1"/>
    <property type="gene ID" value="ES5_v2.g7864"/>
</dbReference>
<reference evidence="2" key="1">
    <citation type="submission" date="2022-11" db="UniProtKB">
        <authorList>
            <consortium name="WormBaseParasite"/>
        </authorList>
    </citation>
    <scope>IDENTIFICATION</scope>
</reference>
<dbReference type="Proteomes" id="UP000887579">
    <property type="component" value="Unplaced"/>
</dbReference>
<evidence type="ECO:0000313" key="2">
    <source>
        <dbReference type="WBParaSite" id="ES5_v2.g7864.t1"/>
    </source>
</evidence>
<protein>
    <submittedName>
        <fullName evidence="2">Arrestin C-terminal-like domain-containing protein</fullName>
    </submittedName>
</protein>
<name>A0AC34GT54_9BILA</name>
<proteinExistence type="predicted"/>
<organism evidence="1 2">
    <name type="scientific">Panagrolaimus sp. ES5</name>
    <dbReference type="NCBI Taxonomy" id="591445"/>
    <lineage>
        <taxon>Eukaryota</taxon>
        <taxon>Metazoa</taxon>
        <taxon>Ecdysozoa</taxon>
        <taxon>Nematoda</taxon>
        <taxon>Chromadorea</taxon>
        <taxon>Rhabditida</taxon>
        <taxon>Tylenchina</taxon>
        <taxon>Panagrolaimomorpha</taxon>
        <taxon>Panagrolaimoidea</taxon>
        <taxon>Panagrolaimidae</taxon>
        <taxon>Panagrolaimus</taxon>
    </lineage>
</organism>
<evidence type="ECO:0000313" key="1">
    <source>
        <dbReference type="Proteomes" id="UP000887579"/>
    </source>
</evidence>